<keyword evidence="2" id="KW-1185">Reference proteome</keyword>
<dbReference type="Pfam" id="PF14234">
    <property type="entry name" value="DUF4336"/>
    <property type="match status" value="1"/>
</dbReference>
<gene>
    <name evidence="1" type="ORF">CK510_20020</name>
</gene>
<evidence type="ECO:0000313" key="2">
    <source>
        <dbReference type="Proteomes" id="UP000218238"/>
    </source>
</evidence>
<comment type="caution">
    <text evidence="1">The sequence shown here is derived from an EMBL/GenBank/DDBJ whole genome shotgun (WGS) entry which is preliminary data.</text>
</comment>
<evidence type="ECO:0000313" key="1">
    <source>
        <dbReference type="EMBL" id="PAX52306.1"/>
    </source>
</evidence>
<dbReference type="AlphaFoldDB" id="A0A2A2TF59"/>
<evidence type="ECO:0008006" key="3">
    <source>
        <dbReference type="Google" id="ProtNLM"/>
    </source>
</evidence>
<sequence>MNVQRQSEEVNSQDFSWQFWFTLPIYPFGKRRTIFTEVIKDTIWTFDQLQGIFYVVVPIRMTIIKLAEGGLLVYAPVAPTPECIRLINELVAKHGDVKYIILPTISGVEHKIFVGPFARYFPNATVFVTPSQWSFPLNLPLSWLGLPRKRTKLLPVDSNQAPFAQEFDYAILGAIDLGVGKFAEVAFFHKSSKTLLVTDSIVSIPEEPPPIVQLDPYPLLFHARDKAFDPILDNPENRRKGWQRIALFAFYFQPSVLDIPKWVNVFRDAKKVSDRTLKSYFGLYPFQWKPDWQHCFHTLRGDGRIFVAPILQALILNRAPSETLAWADRIAEWDFQRIIPCHLDNAIAATPYQFRQAFSFLEKQPTTSLGLSSNSNYLLPEADFQILREIDAGLHKIGITPPPKEKI</sequence>
<name>A0A2A2TF59_9CYAN</name>
<organism evidence="1 2">
    <name type="scientific">Brunnivagina elsteri CCALA 953</name>
    <dbReference type="NCBI Taxonomy" id="987040"/>
    <lineage>
        <taxon>Bacteria</taxon>
        <taxon>Bacillati</taxon>
        <taxon>Cyanobacteriota</taxon>
        <taxon>Cyanophyceae</taxon>
        <taxon>Nostocales</taxon>
        <taxon>Calotrichaceae</taxon>
        <taxon>Brunnivagina</taxon>
    </lineage>
</organism>
<accession>A0A2A2TF59</accession>
<dbReference type="PANTHER" id="PTHR33835:SF2">
    <property type="entry name" value="LYSINE-TRNA LIGASE"/>
    <property type="match status" value="1"/>
</dbReference>
<dbReference type="PANTHER" id="PTHR33835">
    <property type="entry name" value="YALI0C07656P"/>
    <property type="match status" value="1"/>
</dbReference>
<reference evidence="1 2" key="1">
    <citation type="submission" date="2017-08" db="EMBL/GenBank/DDBJ databases">
        <title>Draft genome sequence of filamentous cyanobacterium Calothrix elsteri CCALA 953.</title>
        <authorList>
            <person name="Gagunashvili A.N."/>
            <person name="Elster J."/>
            <person name="Andresson O.S."/>
        </authorList>
    </citation>
    <scope>NUCLEOTIDE SEQUENCE [LARGE SCALE GENOMIC DNA]</scope>
    <source>
        <strain evidence="1 2">CCALA 953</strain>
    </source>
</reference>
<proteinExistence type="predicted"/>
<protein>
    <recommendedName>
        <fullName evidence="3">DUF4336 domain-containing protein</fullName>
    </recommendedName>
</protein>
<dbReference type="Proteomes" id="UP000218238">
    <property type="component" value="Unassembled WGS sequence"/>
</dbReference>
<dbReference type="InterPro" id="IPR025638">
    <property type="entry name" value="DUF4336"/>
</dbReference>
<dbReference type="EMBL" id="NTFS01000255">
    <property type="protein sequence ID" value="PAX52306.1"/>
    <property type="molecule type" value="Genomic_DNA"/>
</dbReference>
<dbReference type="OrthoDB" id="537092at2"/>
<dbReference type="RefSeq" id="WP_095723375.1">
    <property type="nucleotide sequence ID" value="NZ_NTFS01000255.1"/>
</dbReference>